<name>A0A7W5FD59_9ACTN</name>
<organism evidence="1 2">
    <name type="scientific">Actinoplanes campanulatus</name>
    <dbReference type="NCBI Taxonomy" id="113559"/>
    <lineage>
        <taxon>Bacteria</taxon>
        <taxon>Bacillati</taxon>
        <taxon>Actinomycetota</taxon>
        <taxon>Actinomycetes</taxon>
        <taxon>Micromonosporales</taxon>
        <taxon>Micromonosporaceae</taxon>
        <taxon>Actinoplanes</taxon>
    </lineage>
</organism>
<dbReference type="AlphaFoldDB" id="A0A7W5FD59"/>
<comment type="caution">
    <text evidence="1">The sequence shown here is derived from an EMBL/GenBank/DDBJ whole genome shotgun (WGS) entry which is preliminary data.</text>
</comment>
<sequence>MVIPATRRRIDHFIRANLRFAMRFAAQICEATALSAVSQISRQREPGVDEALAIATEAPVHLAVVVQGFGCAFLLARYEGV</sequence>
<gene>
    <name evidence="1" type="ORF">FHR83_001738</name>
</gene>
<protein>
    <submittedName>
        <fullName evidence="1">Uncharacterized protein</fullName>
    </submittedName>
</protein>
<dbReference type="EMBL" id="JACHXF010000002">
    <property type="protein sequence ID" value="MBB3094089.1"/>
    <property type="molecule type" value="Genomic_DNA"/>
</dbReference>
<accession>A0A7W5FD59</accession>
<evidence type="ECO:0000313" key="2">
    <source>
        <dbReference type="Proteomes" id="UP000590749"/>
    </source>
</evidence>
<reference evidence="1 2" key="1">
    <citation type="submission" date="2020-08" db="EMBL/GenBank/DDBJ databases">
        <title>Genomic Encyclopedia of Type Strains, Phase III (KMG-III): the genomes of soil and plant-associated and newly described type strains.</title>
        <authorList>
            <person name="Whitman W."/>
        </authorList>
    </citation>
    <scope>NUCLEOTIDE SEQUENCE [LARGE SCALE GENOMIC DNA]</scope>
    <source>
        <strain evidence="1 2">CECT 3287</strain>
    </source>
</reference>
<dbReference type="Proteomes" id="UP000590749">
    <property type="component" value="Unassembled WGS sequence"/>
</dbReference>
<keyword evidence="2" id="KW-1185">Reference proteome</keyword>
<proteinExistence type="predicted"/>
<evidence type="ECO:0000313" key="1">
    <source>
        <dbReference type="EMBL" id="MBB3094089.1"/>
    </source>
</evidence>